<dbReference type="PANTHER" id="PTHR47506:SF1">
    <property type="entry name" value="HTH-TYPE TRANSCRIPTIONAL REGULATOR YJDC"/>
    <property type="match status" value="1"/>
</dbReference>
<dbReference type="GO" id="GO:0003677">
    <property type="term" value="F:DNA binding"/>
    <property type="evidence" value="ECO:0007669"/>
    <property type="project" value="UniProtKB-UniRule"/>
</dbReference>
<dbReference type="OrthoDB" id="270177at2"/>
<feature type="domain" description="HTH tetR-type" evidence="5">
    <location>
        <begin position="6"/>
        <end position="66"/>
    </location>
</feature>
<keyword evidence="1" id="KW-0805">Transcription regulation</keyword>
<dbReference type="Gene3D" id="1.10.10.60">
    <property type="entry name" value="Homeodomain-like"/>
    <property type="match status" value="1"/>
</dbReference>
<proteinExistence type="predicted"/>
<gene>
    <name evidence="6" type="ORF">GJA_4737</name>
</gene>
<dbReference type="SUPFAM" id="SSF46689">
    <property type="entry name" value="Homeodomain-like"/>
    <property type="match status" value="1"/>
</dbReference>
<dbReference type="Proteomes" id="UP000027604">
    <property type="component" value="Chromosome I"/>
</dbReference>
<dbReference type="InterPro" id="IPR001647">
    <property type="entry name" value="HTH_TetR"/>
</dbReference>
<organism evidence="6 7">
    <name type="scientific">Janthinobacterium agaricidamnosum NBRC 102515 = DSM 9628</name>
    <dbReference type="NCBI Taxonomy" id="1349767"/>
    <lineage>
        <taxon>Bacteria</taxon>
        <taxon>Pseudomonadati</taxon>
        <taxon>Pseudomonadota</taxon>
        <taxon>Betaproteobacteria</taxon>
        <taxon>Burkholderiales</taxon>
        <taxon>Oxalobacteraceae</taxon>
        <taxon>Janthinobacterium</taxon>
    </lineage>
</organism>
<dbReference type="STRING" id="1349767.GJA_4737"/>
<dbReference type="eggNOG" id="COG1309">
    <property type="taxonomic scope" value="Bacteria"/>
</dbReference>
<evidence type="ECO:0000259" key="5">
    <source>
        <dbReference type="PROSITE" id="PS50977"/>
    </source>
</evidence>
<dbReference type="PROSITE" id="PS50977">
    <property type="entry name" value="HTH_TETR_2"/>
    <property type="match status" value="1"/>
</dbReference>
<dbReference type="PANTHER" id="PTHR47506">
    <property type="entry name" value="TRANSCRIPTIONAL REGULATORY PROTEIN"/>
    <property type="match status" value="1"/>
</dbReference>
<sequence length="194" mass="21339">MAGIRQFDEEAALDKALALFWAQGFEETTMPQLAAATGVQRGSLYHAYQGKETLFLRVFEVYRERFLGGMRQALSAPRLPQALQDFFDFAIDSMTTGLPTRGCLSTKTALGGGDIDQPVRQALQAMLDGLENILTERLEQPEAGVSLTLAPRDAARMIVTFTRGLVVIERVYQDKARLQASAGMLVKLLLPTAE</sequence>
<dbReference type="Pfam" id="PF00440">
    <property type="entry name" value="TetR_N"/>
    <property type="match status" value="1"/>
</dbReference>
<dbReference type="InterPro" id="IPR009057">
    <property type="entry name" value="Homeodomain-like_sf"/>
</dbReference>
<dbReference type="RefSeq" id="WP_038496608.1">
    <property type="nucleotide sequence ID" value="NZ_BCTH01000064.1"/>
</dbReference>
<dbReference type="EMBL" id="HG322949">
    <property type="protein sequence ID" value="CDG85341.1"/>
    <property type="molecule type" value="Genomic_DNA"/>
</dbReference>
<evidence type="ECO:0000313" key="6">
    <source>
        <dbReference type="EMBL" id="CDG85341.1"/>
    </source>
</evidence>
<dbReference type="PRINTS" id="PR00455">
    <property type="entry name" value="HTHTETR"/>
</dbReference>
<dbReference type="Pfam" id="PF21993">
    <property type="entry name" value="TetR_C_13_2"/>
    <property type="match status" value="1"/>
</dbReference>
<keyword evidence="2 4" id="KW-0238">DNA-binding</keyword>
<accession>W0VBT0</accession>
<keyword evidence="7" id="KW-1185">Reference proteome</keyword>
<protein>
    <submittedName>
        <fullName evidence="6">Bacterial regulatory s, tetR family protein</fullName>
    </submittedName>
</protein>
<evidence type="ECO:0000256" key="3">
    <source>
        <dbReference type="ARBA" id="ARBA00023163"/>
    </source>
</evidence>
<evidence type="ECO:0000256" key="2">
    <source>
        <dbReference type="ARBA" id="ARBA00023125"/>
    </source>
</evidence>
<name>W0VBT0_9BURK</name>
<dbReference type="KEGG" id="jag:GJA_4737"/>
<dbReference type="Gene3D" id="1.10.357.10">
    <property type="entry name" value="Tetracycline Repressor, domain 2"/>
    <property type="match status" value="1"/>
</dbReference>
<feature type="DNA-binding region" description="H-T-H motif" evidence="4">
    <location>
        <begin position="29"/>
        <end position="48"/>
    </location>
</feature>
<dbReference type="PATRIC" id="fig|1349767.4.peg.1364"/>
<evidence type="ECO:0000256" key="4">
    <source>
        <dbReference type="PROSITE-ProRule" id="PRU00335"/>
    </source>
</evidence>
<evidence type="ECO:0000256" key="1">
    <source>
        <dbReference type="ARBA" id="ARBA00023015"/>
    </source>
</evidence>
<dbReference type="SUPFAM" id="SSF48498">
    <property type="entry name" value="Tetracyclin repressor-like, C-terminal domain"/>
    <property type="match status" value="1"/>
</dbReference>
<keyword evidence="3" id="KW-0804">Transcription</keyword>
<dbReference type="HOGENOM" id="CLU_069356_28_0_4"/>
<dbReference type="AlphaFoldDB" id="W0VBT0"/>
<evidence type="ECO:0000313" key="7">
    <source>
        <dbReference type="Proteomes" id="UP000027604"/>
    </source>
</evidence>
<dbReference type="InterPro" id="IPR036271">
    <property type="entry name" value="Tet_transcr_reg_TetR-rel_C_sf"/>
</dbReference>
<dbReference type="InterPro" id="IPR054156">
    <property type="entry name" value="YxaF_TetR_C"/>
</dbReference>
<reference evidence="6 7" key="1">
    <citation type="journal article" date="2015" name="Genome Announc.">
        <title>Genome Sequence of Mushroom Soft-Rot Pathogen Janthinobacterium agaricidamnosum.</title>
        <authorList>
            <person name="Graupner K."/>
            <person name="Lackner G."/>
            <person name="Hertweck C."/>
        </authorList>
    </citation>
    <scope>NUCLEOTIDE SEQUENCE [LARGE SCALE GENOMIC DNA]</scope>
    <source>
        <strain evidence="7">NBRC 102515 / DSM 9628</strain>
    </source>
</reference>